<proteinExistence type="predicted"/>
<reference evidence="1" key="1">
    <citation type="submission" date="2014-05" db="EMBL/GenBank/DDBJ databases">
        <authorList>
            <person name="Chronopoulou M."/>
        </authorList>
    </citation>
    <scope>NUCLEOTIDE SEQUENCE</scope>
    <source>
        <tissue evidence="1">Whole organism</tissue>
    </source>
</reference>
<protein>
    <submittedName>
        <fullName evidence="1">Uncharacterized protein</fullName>
    </submittedName>
</protein>
<accession>A0A0K2V8T7</accession>
<organism evidence="1">
    <name type="scientific">Lepeophtheirus salmonis</name>
    <name type="common">Salmon louse</name>
    <name type="synonym">Caligus salmonis</name>
    <dbReference type="NCBI Taxonomy" id="72036"/>
    <lineage>
        <taxon>Eukaryota</taxon>
        <taxon>Metazoa</taxon>
        <taxon>Ecdysozoa</taxon>
        <taxon>Arthropoda</taxon>
        <taxon>Crustacea</taxon>
        <taxon>Multicrustacea</taxon>
        <taxon>Hexanauplia</taxon>
        <taxon>Copepoda</taxon>
        <taxon>Siphonostomatoida</taxon>
        <taxon>Caligidae</taxon>
        <taxon>Lepeophtheirus</taxon>
    </lineage>
</organism>
<name>A0A0K2V8T7_LEPSM</name>
<evidence type="ECO:0000313" key="1">
    <source>
        <dbReference type="EMBL" id="CDW46948.1"/>
    </source>
</evidence>
<sequence length="11" mass="1386">MGLYGFFEFFK</sequence>
<dbReference type="EMBL" id="HACA01029587">
    <property type="protein sequence ID" value="CDW46948.1"/>
    <property type="molecule type" value="Transcribed_RNA"/>
</dbReference>